<dbReference type="Gene3D" id="1.25.40.10">
    <property type="entry name" value="Tetratricopeptide repeat domain"/>
    <property type="match status" value="1"/>
</dbReference>
<accession>A0ABZ2A5N8</accession>
<sequence>MLETPEAVLDALRENNDRPYNLHRTVTAEELVDAAEQFDEPELLVTALLELMSAYEYTGEHRKAPVVFARVLKLRDDSPDAFSDWEANQVLWRFKWVTTSLLQVPEVPLAAIRGWTDQMRDRYRGAGHGMQPVAAMRHRIAAHVGSEEAERSAYDLWVTRPREGMSDCEACETRHRAIHHVGIGDERRALDIWQPVFDGGQTCAEEPYVSQAHALLPLLSLGRVDEARSHHLSGYRYARGKTGLAEEVGLHVEFSALSRNEGRGLEILAENRALFETTGAPLSLLGFLTGVEVLLTRLVADGYGTTTVAGPLGRSWTGQSLLAHVSGEADTLAAAFDARNGTTGVGDRRRERVARPALLAEPLPLGLRTTRPETAPAPPVSSRDIPDDFTELVTRAREMAAVGHPGDTALWERIAERVAAEGHVHAPELGPEARLRAELVEQRGFTAYENENWAEANAAMTEAADLFAGEAALPWHALAARARVSSFEWGDAGDREAGDFPSWSVLDELLGEARELLGRDGGGVGADGAGLGTGEGVPGTEGSVPGTGAGVLGTKAGDPGAGADTPDAKAAAPATTDDTPPTGENVTEKYLTVLHCRAFAAHAEAAAEAPDVSAPTRARFDAAMDAVVSEAARFGMPHLAVGVRRYTADLASRAGRADDAATELRTALELVETSGRPWRAPRLEAQLGQILLQQDKPEEATAALRQALSGAARFDDTTFPVAFTYLLLGHASSHAGDLPGAVRHLSEAAARFDRESDHNAAAEARLQLADVLGRSGQPADAVAVLESLVLDDASATVDERLLAQIRLNLARGLRELEEHQASAEQFVQLAETVAAWEDRTTYTLVTAESAIALARADRWDAARAAYERALLAHRDTRLPGQAGLICEMAREFAALTMAAEGPDGIETALARLAEADEIRDAAAEDAEDLVHWYEAGATAYQRARALAAAERFPEALAEMERAITAYEEGGEQGETPRAEATRVAALIEANGLNSPQAAISRLDTAITRCEKAGIQHAAQILSALRTDFATQREG</sequence>
<evidence type="ECO:0000313" key="3">
    <source>
        <dbReference type="Proteomes" id="UP001432209"/>
    </source>
</evidence>
<feature type="compositionally biased region" description="Gly residues" evidence="1">
    <location>
        <begin position="521"/>
        <end position="551"/>
    </location>
</feature>
<feature type="compositionally biased region" description="Low complexity" evidence="1">
    <location>
        <begin position="553"/>
        <end position="583"/>
    </location>
</feature>
<dbReference type="SUPFAM" id="SSF48452">
    <property type="entry name" value="TPR-like"/>
    <property type="match status" value="2"/>
</dbReference>
<dbReference type="EMBL" id="CP109495">
    <property type="protein sequence ID" value="WUX53349.1"/>
    <property type="molecule type" value="Genomic_DNA"/>
</dbReference>
<dbReference type="RefSeq" id="WP_329076952.1">
    <property type="nucleotide sequence ID" value="NZ_CP109495.1"/>
</dbReference>
<evidence type="ECO:0000256" key="1">
    <source>
        <dbReference type="SAM" id="MobiDB-lite"/>
    </source>
</evidence>
<evidence type="ECO:0008006" key="4">
    <source>
        <dbReference type="Google" id="ProtNLM"/>
    </source>
</evidence>
<reference evidence="2" key="1">
    <citation type="submission" date="2022-10" db="EMBL/GenBank/DDBJ databases">
        <title>The complete genomes of actinobacterial strains from the NBC collection.</title>
        <authorList>
            <person name="Joergensen T.S."/>
            <person name="Alvarez Arevalo M."/>
            <person name="Sterndorff E.B."/>
            <person name="Faurdal D."/>
            <person name="Vuksanovic O."/>
            <person name="Mourched A.-S."/>
            <person name="Charusanti P."/>
            <person name="Shaw S."/>
            <person name="Blin K."/>
            <person name="Weber T."/>
        </authorList>
    </citation>
    <scope>NUCLEOTIDE SEQUENCE</scope>
    <source>
        <strain evidence="2">NBC_01432</strain>
    </source>
</reference>
<evidence type="ECO:0000313" key="2">
    <source>
        <dbReference type="EMBL" id="WUX53349.1"/>
    </source>
</evidence>
<protein>
    <recommendedName>
        <fullName evidence="4">Tetratricopeptide repeat protein</fullName>
    </recommendedName>
</protein>
<gene>
    <name evidence="2" type="ORF">OG442_18365</name>
</gene>
<organism evidence="2 3">
    <name type="scientific">Streptomyces niveus</name>
    <name type="common">Streptomyces spheroides</name>
    <dbReference type="NCBI Taxonomy" id="193462"/>
    <lineage>
        <taxon>Bacteria</taxon>
        <taxon>Bacillati</taxon>
        <taxon>Actinomycetota</taxon>
        <taxon>Actinomycetes</taxon>
        <taxon>Kitasatosporales</taxon>
        <taxon>Streptomycetaceae</taxon>
        <taxon>Streptomyces</taxon>
    </lineage>
</organism>
<proteinExistence type="predicted"/>
<feature type="region of interest" description="Disordered" evidence="1">
    <location>
        <begin position="521"/>
        <end position="585"/>
    </location>
</feature>
<name>A0ABZ2A5N8_STRNV</name>
<keyword evidence="3" id="KW-1185">Reference proteome</keyword>
<dbReference type="Proteomes" id="UP001432209">
    <property type="component" value="Chromosome"/>
</dbReference>
<dbReference type="InterPro" id="IPR011990">
    <property type="entry name" value="TPR-like_helical_dom_sf"/>
</dbReference>